<dbReference type="GO" id="GO:0051213">
    <property type="term" value="F:dioxygenase activity"/>
    <property type="evidence" value="ECO:0007669"/>
    <property type="project" value="InterPro"/>
</dbReference>
<reference evidence="2" key="1">
    <citation type="journal article" date="2020" name="Nature">
        <title>Giant virus diversity and host interactions through global metagenomics.</title>
        <authorList>
            <person name="Schulz F."/>
            <person name="Roux S."/>
            <person name="Paez-Espino D."/>
            <person name="Jungbluth S."/>
            <person name="Walsh D.A."/>
            <person name="Denef V.J."/>
            <person name="McMahon K.D."/>
            <person name="Konstantinidis K.T."/>
            <person name="Eloe-Fadrosh E.A."/>
            <person name="Kyrpides N.C."/>
            <person name="Woyke T."/>
        </authorList>
    </citation>
    <scope>NUCLEOTIDE SEQUENCE</scope>
    <source>
        <strain evidence="2">GVMAG-M-3300009161-30</strain>
    </source>
</reference>
<feature type="domain" description="Fe2OG dioxygenase" evidence="1">
    <location>
        <begin position="100"/>
        <end position="193"/>
    </location>
</feature>
<evidence type="ECO:0000313" key="2">
    <source>
        <dbReference type="EMBL" id="QHT32882.1"/>
    </source>
</evidence>
<dbReference type="InterPro" id="IPR032854">
    <property type="entry name" value="ALKBH3"/>
</dbReference>
<proteinExistence type="predicted"/>
<dbReference type="InterPro" id="IPR037151">
    <property type="entry name" value="AlkB-like_sf"/>
</dbReference>
<dbReference type="AlphaFoldDB" id="A0A6C0EVV5"/>
<dbReference type="Gene3D" id="2.60.120.590">
    <property type="entry name" value="Alpha-ketoglutarate-dependent dioxygenase AlkB-like"/>
    <property type="match status" value="1"/>
</dbReference>
<dbReference type="EMBL" id="MN738952">
    <property type="protein sequence ID" value="QHT32882.1"/>
    <property type="molecule type" value="Genomic_DNA"/>
</dbReference>
<sequence length="193" mass="22346">MIEQYYNISYKIDIVIHKKYLEDTESDALLHIVLSDPKHIKHALVTKAGQPSKKRNGAIYGDRNEYVITYRGQIIKKPVYPWNSEFKELRNKIAETTEQKYNTCALQIYNSGQVGIKPHRDKEMNAGSKISSISLGETRIMRFERSGFEAIDIVLDKGDLCIINYPTNNYWLHSIPTDDTTQLRASLIFRNFD</sequence>
<organism evidence="2">
    <name type="scientific">viral metagenome</name>
    <dbReference type="NCBI Taxonomy" id="1070528"/>
    <lineage>
        <taxon>unclassified sequences</taxon>
        <taxon>metagenomes</taxon>
        <taxon>organismal metagenomes</taxon>
    </lineage>
</organism>
<name>A0A6C0EVV5_9ZZZZ</name>
<dbReference type="PANTHER" id="PTHR31212">
    <property type="entry name" value="ALPHA-KETOGLUTARATE-DEPENDENT DIOXYGENASE ALKB HOMOLOG 3"/>
    <property type="match status" value="1"/>
</dbReference>
<dbReference type="Pfam" id="PF13532">
    <property type="entry name" value="2OG-FeII_Oxy_2"/>
    <property type="match status" value="1"/>
</dbReference>
<dbReference type="SUPFAM" id="SSF51197">
    <property type="entry name" value="Clavaminate synthase-like"/>
    <property type="match status" value="1"/>
</dbReference>
<dbReference type="InterPro" id="IPR005123">
    <property type="entry name" value="Oxoglu/Fe-dep_dioxygenase_dom"/>
</dbReference>
<dbReference type="PANTHER" id="PTHR31212:SF4">
    <property type="entry name" value="ALPHA-KETOGLUTARATE-DEPENDENT DIOXYGENASE ALKB HOMOLOG 3"/>
    <property type="match status" value="1"/>
</dbReference>
<accession>A0A6C0EVV5</accession>
<evidence type="ECO:0000259" key="1">
    <source>
        <dbReference type="PROSITE" id="PS51471"/>
    </source>
</evidence>
<dbReference type="InterPro" id="IPR027450">
    <property type="entry name" value="AlkB-like"/>
</dbReference>
<protein>
    <recommendedName>
        <fullName evidence="1">Fe2OG dioxygenase domain-containing protein</fullName>
    </recommendedName>
</protein>
<dbReference type="GO" id="GO:0006307">
    <property type="term" value="P:DNA alkylation repair"/>
    <property type="evidence" value="ECO:0007669"/>
    <property type="project" value="InterPro"/>
</dbReference>
<dbReference type="PROSITE" id="PS51471">
    <property type="entry name" value="FE2OG_OXY"/>
    <property type="match status" value="1"/>
</dbReference>